<dbReference type="AlphaFoldDB" id="A0A1G9NUQ6"/>
<dbReference type="GO" id="GO:0016810">
    <property type="term" value="F:hydrolase activity, acting on carbon-nitrogen (but not peptide) bonds"/>
    <property type="evidence" value="ECO:0007669"/>
    <property type="project" value="InterPro"/>
</dbReference>
<dbReference type="Pfam" id="PF01522">
    <property type="entry name" value="Polysacc_deac_1"/>
    <property type="match status" value="1"/>
</dbReference>
<gene>
    <name evidence="2" type="ORF">SAMN05428957_1014</name>
</gene>
<dbReference type="OrthoDB" id="9812065at2"/>
<keyword evidence="3" id="KW-1185">Reference proteome</keyword>
<dbReference type="GO" id="GO:0005975">
    <property type="term" value="P:carbohydrate metabolic process"/>
    <property type="evidence" value="ECO:0007669"/>
    <property type="project" value="InterPro"/>
</dbReference>
<sequence>MAEGQSDCKGTVYLTFDTGHMGVAPLVAEVLARQRVRVTFFAADERTQDGGSSLDPHWASWWRARAAEGHEFASHTLHHTYWRADAAGADGKPLFRVQPSAGPRAGNRYTLTEAEYCQEIDAAAERLRTVTGRAPMPLFRAPGGKTSPALLAAAQRCGYTHVGWSPAGFLGDELPSERFSNQALLKRALRDVRSGDILLAHLGIWSRKDAWAPAVLEPLIQGLKARGLCFRTLAEHPVYGATRRGGPP</sequence>
<dbReference type="CDD" id="cd10917">
    <property type="entry name" value="CE4_NodB_like_6s_7s"/>
    <property type="match status" value="1"/>
</dbReference>
<dbReference type="InterPro" id="IPR011330">
    <property type="entry name" value="Glyco_hydro/deAcase_b/a-brl"/>
</dbReference>
<reference evidence="3" key="1">
    <citation type="submission" date="2016-10" db="EMBL/GenBank/DDBJ databases">
        <authorList>
            <person name="Varghese N."/>
            <person name="Submissions S."/>
        </authorList>
    </citation>
    <scope>NUCLEOTIDE SEQUENCE [LARGE SCALE GENOMIC DNA]</scope>
    <source>
        <strain evidence="3">EPL6</strain>
    </source>
</reference>
<name>A0A1G9NUQ6_9BURK</name>
<proteinExistence type="predicted"/>
<dbReference type="PANTHER" id="PTHR10587">
    <property type="entry name" value="GLYCOSYL TRANSFERASE-RELATED"/>
    <property type="match status" value="1"/>
</dbReference>
<evidence type="ECO:0000313" key="3">
    <source>
        <dbReference type="Proteomes" id="UP000198552"/>
    </source>
</evidence>
<organism evidence="2 3">
    <name type="scientific">Oryzisolibacter propanilivorax</name>
    <dbReference type="NCBI Taxonomy" id="1527607"/>
    <lineage>
        <taxon>Bacteria</taxon>
        <taxon>Pseudomonadati</taxon>
        <taxon>Pseudomonadota</taxon>
        <taxon>Betaproteobacteria</taxon>
        <taxon>Burkholderiales</taxon>
        <taxon>Comamonadaceae</taxon>
        <taxon>Oryzisolibacter</taxon>
    </lineage>
</organism>
<evidence type="ECO:0000259" key="1">
    <source>
        <dbReference type="PROSITE" id="PS51677"/>
    </source>
</evidence>
<dbReference type="InterPro" id="IPR002509">
    <property type="entry name" value="NODB_dom"/>
</dbReference>
<dbReference type="STRING" id="1527607.SAMN05428957_1014"/>
<protein>
    <submittedName>
        <fullName evidence="2">Peptidoglycan/xylan/chitin deacetylase, PgdA/CDA1 family</fullName>
    </submittedName>
</protein>
<dbReference type="SUPFAM" id="SSF88713">
    <property type="entry name" value="Glycoside hydrolase/deacetylase"/>
    <property type="match status" value="1"/>
</dbReference>
<dbReference type="Proteomes" id="UP000198552">
    <property type="component" value="Unassembled WGS sequence"/>
</dbReference>
<evidence type="ECO:0000313" key="2">
    <source>
        <dbReference type="EMBL" id="SDL90071.1"/>
    </source>
</evidence>
<feature type="domain" description="NodB homology" evidence="1">
    <location>
        <begin position="10"/>
        <end position="231"/>
    </location>
</feature>
<dbReference type="PROSITE" id="PS51677">
    <property type="entry name" value="NODB"/>
    <property type="match status" value="1"/>
</dbReference>
<dbReference type="InterPro" id="IPR050248">
    <property type="entry name" value="Polysacc_deacetylase_ArnD"/>
</dbReference>
<dbReference type="Gene3D" id="3.20.20.370">
    <property type="entry name" value="Glycoside hydrolase/deacetylase"/>
    <property type="match status" value="1"/>
</dbReference>
<dbReference type="EMBL" id="FNHP01000001">
    <property type="protein sequence ID" value="SDL90071.1"/>
    <property type="molecule type" value="Genomic_DNA"/>
</dbReference>
<accession>A0A1G9NUQ6</accession>